<organism evidence="1 2">
    <name type="scientific">Paenibacillus illinoisensis</name>
    <dbReference type="NCBI Taxonomy" id="59845"/>
    <lineage>
        <taxon>Bacteria</taxon>
        <taxon>Bacillati</taxon>
        <taxon>Bacillota</taxon>
        <taxon>Bacilli</taxon>
        <taxon>Bacillales</taxon>
        <taxon>Paenibacillaceae</taxon>
        <taxon>Paenibacillus</taxon>
    </lineage>
</organism>
<dbReference type="EMBL" id="PRLG01000029">
    <property type="protein sequence ID" value="PYY25921.1"/>
    <property type="molecule type" value="Genomic_DNA"/>
</dbReference>
<proteinExistence type="predicted"/>
<dbReference type="RefSeq" id="WP_258377797.1">
    <property type="nucleotide sequence ID" value="NZ_PRLG01000029.1"/>
</dbReference>
<evidence type="ECO:0000313" key="1">
    <source>
        <dbReference type="EMBL" id="PYY25921.1"/>
    </source>
</evidence>
<gene>
    <name evidence="1" type="primary">lplA</name>
    <name evidence="1" type="ORF">PIL02S_05290</name>
</gene>
<reference evidence="1 2" key="1">
    <citation type="submission" date="2018-01" db="EMBL/GenBank/DDBJ databases">
        <title>Genome sequence of the PGP bacterium Paenibacillus illinoisensis E3.</title>
        <authorList>
            <person name="Rolli E."/>
            <person name="Marasco R."/>
            <person name="Bessem C."/>
            <person name="Michoud G."/>
            <person name="Gaiarsa S."/>
            <person name="Borin S."/>
            <person name="Daffonchio D."/>
        </authorList>
    </citation>
    <scope>NUCLEOTIDE SEQUENCE [LARGE SCALE GENOMIC DNA]</scope>
    <source>
        <strain evidence="1 2">E3</strain>
    </source>
</reference>
<dbReference type="AlphaFoldDB" id="A0A2W0CQG4"/>
<evidence type="ECO:0000313" key="2">
    <source>
        <dbReference type="Proteomes" id="UP000247459"/>
    </source>
</evidence>
<accession>A0A2W0CQG4</accession>
<protein>
    <submittedName>
        <fullName evidence="1">Extracellular solute-binding protein family 1</fullName>
    </submittedName>
</protein>
<dbReference type="Proteomes" id="UP000247459">
    <property type="component" value="Unassembled WGS sequence"/>
</dbReference>
<comment type="caution">
    <text evidence="1">The sequence shown here is derived from an EMBL/GenBank/DDBJ whole genome shotgun (WGS) entry which is preliminary data.</text>
</comment>
<sequence>MKEICIHRTLAGCNIFSYTDGDKLLLEKDGVETFAELFSTPDERPLSPARSIALEQGSPEQIFITKADDLQKKFLLKMIMESPVTFESTWNDYMGQLN</sequence>
<name>A0A2W0CQG4_9BACL</name>